<keyword evidence="5" id="KW-0695">RNA-directed DNA polymerase</keyword>
<dbReference type="InterPro" id="IPR025960">
    <property type="entry name" value="RVT_N"/>
</dbReference>
<dbReference type="InterPro" id="IPR030931">
    <property type="entry name" value="Group_II_RT_mat"/>
</dbReference>
<accession>A0A7X0G2Y7</accession>
<dbReference type="SUPFAM" id="SSF56672">
    <property type="entry name" value="DNA/RNA polymerases"/>
    <property type="match status" value="1"/>
</dbReference>
<dbReference type="InterPro" id="IPR013597">
    <property type="entry name" value="Mat_intron_G2"/>
</dbReference>
<dbReference type="Proteomes" id="UP000546324">
    <property type="component" value="Unassembled WGS sequence"/>
</dbReference>
<evidence type="ECO:0000313" key="5">
    <source>
        <dbReference type="EMBL" id="MBB6398480.1"/>
    </source>
</evidence>
<reference evidence="5 7" key="1">
    <citation type="submission" date="2020-08" db="EMBL/GenBank/DDBJ databases">
        <title>Sequencing the genomes of 1000 actinobacteria strains.</title>
        <authorList>
            <person name="Klenk H.-P."/>
        </authorList>
    </citation>
    <scope>NUCLEOTIDE SEQUENCE [LARGE SCALE GENOMIC DNA]</scope>
    <source>
        <strain evidence="5 7">DSM 43675</strain>
    </source>
</reference>
<evidence type="ECO:0000313" key="3">
    <source>
        <dbReference type="EMBL" id="MBB6396314.1"/>
    </source>
</evidence>
<dbReference type="EMBL" id="JACHMQ010000001">
    <property type="protein sequence ID" value="MBB6396314.1"/>
    <property type="molecule type" value="Genomic_DNA"/>
</dbReference>
<dbReference type="NCBIfam" id="TIGR04416">
    <property type="entry name" value="group_II_RT_mat"/>
    <property type="match status" value="1"/>
</dbReference>
<feature type="domain" description="Reverse transcriptase" evidence="2">
    <location>
        <begin position="116"/>
        <end position="358"/>
    </location>
</feature>
<protein>
    <submittedName>
        <fullName evidence="5">RNA-directed DNA polymerase</fullName>
        <ecNumber evidence="5">2.7.7.49</ecNumber>
    </submittedName>
</protein>
<dbReference type="RefSeq" id="WP_185025919.1">
    <property type="nucleotide sequence ID" value="NZ_JACHMQ010000001.1"/>
</dbReference>
<dbReference type="Pfam" id="PF00078">
    <property type="entry name" value="RVT_1"/>
    <property type="match status" value="1"/>
</dbReference>
<dbReference type="PROSITE" id="PS50878">
    <property type="entry name" value="RT_POL"/>
    <property type="match status" value="1"/>
</dbReference>
<sequence length="613" mass="70334">MASEPRGKLDAETANGPEGLPIPEQGRLDLDESSEWGRIDWSEQEKQVRRLRQRIFKAVQEGDLAKARNLQKLMLRSQANTLVSVRQVTQRNAGRRTAGVDGEVALTHQARMRMAKRVHRSRQDWRPRPVRRVHIPKAGNPARMRPLGIPVLMDRCHQARVRNALEPEWEARFEAKSYGFRPGRGCHDAIEAIYETCKSKTAARLWVLDADLAAAFDRIDHETLMEAIGLFPAREMVREWLQAGVFEAGRGFAPTEEGTPQGGVISPLLLNVALHGLETVAGARYRTTGPKAGRSYPDSPVVVRYADDLVVLCHTRHQAVLIKERLARWLGGRGLSFNEDKTRIVHVAEGFDFLGFNVRRYGSKLLIKPSKAAVQRIRSRLAFEMRRLRGANAKAVIAALNPVIRGWAAYYRPVVSSKVFEDLDTHVWRLTYKWATHSHQNKPKSWIIPRYYGQFNKFRNDRWVFGDLESGAYLVMFRWTEIKRHVMVKGWASPDDPFLAEYWAHRRRRSKPPLDRYTIRLLDEQNAICPRCGDYLLTAEQPPQSPQQWESWWQQVTRRAIAASYLLIVDAPESGRHGGARTRLVHTHCHRSWLYSQRRSRTQRDPEPSLGSA</sequence>
<dbReference type="AlphaFoldDB" id="A0A7X0G2Y7"/>
<dbReference type="EMBL" id="JACHMQ010000001">
    <property type="protein sequence ID" value="MBB6397263.1"/>
    <property type="molecule type" value="Genomic_DNA"/>
</dbReference>
<feature type="compositionally biased region" description="Basic and acidic residues" evidence="1">
    <location>
        <begin position="1"/>
        <end position="11"/>
    </location>
</feature>
<dbReference type="Pfam" id="PF08388">
    <property type="entry name" value="GIIM"/>
    <property type="match status" value="1"/>
</dbReference>
<keyword evidence="5" id="KW-0548">Nucleotidyltransferase</keyword>
<name>A0A7X0G2Y7_9ACTN</name>
<proteinExistence type="predicted"/>
<evidence type="ECO:0000313" key="6">
    <source>
        <dbReference type="EMBL" id="MBB6400296.1"/>
    </source>
</evidence>
<dbReference type="Pfam" id="PF13655">
    <property type="entry name" value="RVT_N"/>
    <property type="match status" value="1"/>
</dbReference>
<comment type="caution">
    <text evidence="5">The sequence shown here is derived from an EMBL/GenBank/DDBJ whole genome shotgun (WGS) entry which is preliminary data.</text>
</comment>
<keyword evidence="7" id="KW-1185">Reference proteome</keyword>
<evidence type="ECO:0000259" key="2">
    <source>
        <dbReference type="PROSITE" id="PS50878"/>
    </source>
</evidence>
<dbReference type="InterPro" id="IPR000477">
    <property type="entry name" value="RT_dom"/>
</dbReference>
<evidence type="ECO:0000256" key="1">
    <source>
        <dbReference type="SAM" id="MobiDB-lite"/>
    </source>
</evidence>
<organism evidence="5 7">
    <name type="scientific">Actinomadura coerulea</name>
    <dbReference type="NCBI Taxonomy" id="46159"/>
    <lineage>
        <taxon>Bacteria</taxon>
        <taxon>Bacillati</taxon>
        <taxon>Actinomycetota</taxon>
        <taxon>Actinomycetes</taxon>
        <taxon>Streptosporangiales</taxon>
        <taxon>Thermomonosporaceae</taxon>
        <taxon>Actinomadura</taxon>
    </lineage>
</organism>
<dbReference type="PANTHER" id="PTHR34047:SF10">
    <property type="entry name" value="GROUP II INTRON-ASSOCIATED OPEN READING FRAME"/>
    <property type="match status" value="1"/>
</dbReference>
<evidence type="ECO:0000313" key="4">
    <source>
        <dbReference type="EMBL" id="MBB6397263.1"/>
    </source>
</evidence>
<dbReference type="CDD" id="cd01651">
    <property type="entry name" value="RT_G2_intron"/>
    <property type="match status" value="1"/>
</dbReference>
<feature type="region of interest" description="Disordered" evidence="1">
    <location>
        <begin position="1"/>
        <end position="29"/>
    </location>
</feature>
<dbReference type="InterPro" id="IPR043502">
    <property type="entry name" value="DNA/RNA_pol_sf"/>
</dbReference>
<evidence type="ECO:0000313" key="7">
    <source>
        <dbReference type="Proteomes" id="UP000546324"/>
    </source>
</evidence>
<gene>
    <name evidence="3" type="ORF">BKA00_003228</name>
    <name evidence="4" type="ORF">BKA00_004177</name>
    <name evidence="5" type="ORF">BKA00_005394</name>
    <name evidence="6" type="ORF">BKA00_007210</name>
</gene>
<dbReference type="EC" id="2.7.7.49" evidence="5"/>
<dbReference type="PANTHER" id="PTHR34047">
    <property type="entry name" value="NUCLEAR INTRON MATURASE 1, MITOCHONDRIAL-RELATED"/>
    <property type="match status" value="1"/>
</dbReference>
<keyword evidence="5" id="KW-0808">Transferase</keyword>
<dbReference type="InterPro" id="IPR051083">
    <property type="entry name" value="GrpII_Intron_Splice-Mob/Def"/>
</dbReference>
<dbReference type="EMBL" id="JACHMQ010000001">
    <property type="protein sequence ID" value="MBB6398480.1"/>
    <property type="molecule type" value="Genomic_DNA"/>
</dbReference>
<dbReference type="GO" id="GO:0003964">
    <property type="term" value="F:RNA-directed DNA polymerase activity"/>
    <property type="evidence" value="ECO:0007669"/>
    <property type="project" value="UniProtKB-KW"/>
</dbReference>
<dbReference type="EMBL" id="JACHMQ010000001">
    <property type="protein sequence ID" value="MBB6400296.1"/>
    <property type="molecule type" value="Genomic_DNA"/>
</dbReference>